<evidence type="ECO:0000256" key="1">
    <source>
        <dbReference type="SAM" id="MobiDB-lite"/>
    </source>
</evidence>
<feature type="compositionally biased region" description="Polar residues" evidence="1">
    <location>
        <begin position="1"/>
        <end position="12"/>
    </location>
</feature>
<feature type="region of interest" description="Disordered" evidence="1">
    <location>
        <begin position="1"/>
        <end position="51"/>
    </location>
</feature>
<name>A0A8J3X899_9ACTN</name>
<dbReference type="EMBL" id="BOOO01000020">
    <property type="protein sequence ID" value="GII30769.1"/>
    <property type="molecule type" value="Genomic_DNA"/>
</dbReference>
<evidence type="ECO:0000313" key="3">
    <source>
        <dbReference type="Proteomes" id="UP000650628"/>
    </source>
</evidence>
<gene>
    <name evidence="2" type="ORF">Pmi06nite_42110</name>
</gene>
<reference evidence="2 3" key="1">
    <citation type="submission" date="2021-01" db="EMBL/GenBank/DDBJ databases">
        <title>Whole genome shotgun sequence of Planotetraspora mira NBRC 15435.</title>
        <authorList>
            <person name="Komaki H."/>
            <person name="Tamura T."/>
        </authorList>
    </citation>
    <scope>NUCLEOTIDE SEQUENCE [LARGE SCALE GENOMIC DNA]</scope>
    <source>
        <strain evidence="2 3">NBRC 15435</strain>
    </source>
</reference>
<comment type="caution">
    <text evidence="2">The sequence shown here is derived from an EMBL/GenBank/DDBJ whole genome shotgun (WGS) entry which is preliminary data.</text>
</comment>
<protein>
    <submittedName>
        <fullName evidence="2">Uncharacterized protein</fullName>
    </submittedName>
</protein>
<evidence type="ECO:0000313" key="2">
    <source>
        <dbReference type="EMBL" id="GII30769.1"/>
    </source>
</evidence>
<keyword evidence="3" id="KW-1185">Reference proteome</keyword>
<dbReference type="Proteomes" id="UP000650628">
    <property type="component" value="Unassembled WGS sequence"/>
</dbReference>
<sequence>MTFQGVATTPRSAGSPAAAEGPITPDAVQGPITPDAVQSPAVPDASEKAVR</sequence>
<proteinExistence type="predicted"/>
<dbReference type="RefSeq" id="WP_203954708.1">
    <property type="nucleotide sequence ID" value="NZ_BOOO01000020.1"/>
</dbReference>
<organism evidence="2 3">
    <name type="scientific">Planotetraspora mira</name>
    <dbReference type="NCBI Taxonomy" id="58121"/>
    <lineage>
        <taxon>Bacteria</taxon>
        <taxon>Bacillati</taxon>
        <taxon>Actinomycetota</taxon>
        <taxon>Actinomycetes</taxon>
        <taxon>Streptosporangiales</taxon>
        <taxon>Streptosporangiaceae</taxon>
        <taxon>Planotetraspora</taxon>
    </lineage>
</organism>
<dbReference type="AlphaFoldDB" id="A0A8J3X899"/>
<accession>A0A8J3X899</accession>